<organism evidence="2 3">
    <name type="scientific">Colletotrichum higginsianum (strain IMI 349063)</name>
    <name type="common">Crucifer anthracnose fungus</name>
    <dbReference type="NCBI Taxonomy" id="759273"/>
    <lineage>
        <taxon>Eukaryota</taxon>
        <taxon>Fungi</taxon>
        <taxon>Dikarya</taxon>
        <taxon>Ascomycota</taxon>
        <taxon>Pezizomycotina</taxon>
        <taxon>Sordariomycetes</taxon>
        <taxon>Hypocreomycetidae</taxon>
        <taxon>Glomerellales</taxon>
        <taxon>Glomerellaceae</taxon>
        <taxon>Colletotrichum</taxon>
        <taxon>Colletotrichum destructivum species complex</taxon>
    </lineage>
</organism>
<dbReference type="PANTHER" id="PTHR43861">
    <property type="entry name" value="TRANS-ACONITATE 2-METHYLTRANSFERASE-RELATED"/>
    <property type="match status" value="1"/>
</dbReference>
<reference evidence="3" key="1">
    <citation type="journal article" date="2017" name="BMC Genomics">
        <title>Gapless genome assembly of Colletotrichum higginsianum reveals chromosome structure and association of transposable elements with secondary metabolite gene clusters.</title>
        <authorList>
            <person name="Dallery J.-F."/>
            <person name="Lapalu N."/>
            <person name="Zampounis A."/>
            <person name="Pigne S."/>
            <person name="Luyten I."/>
            <person name="Amselem J."/>
            <person name="Wittenberg A.H.J."/>
            <person name="Zhou S."/>
            <person name="de Queiroz M.V."/>
            <person name="Robin G.P."/>
            <person name="Auger A."/>
            <person name="Hainaut M."/>
            <person name="Henrissat B."/>
            <person name="Kim K.-T."/>
            <person name="Lee Y.-H."/>
            <person name="Lespinet O."/>
            <person name="Schwartz D.C."/>
            <person name="Thon M.R."/>
            <person name="O'Connell R.J."/>
        </authorList>
    </citation>
    <scope>NUCLEOTIDE SEQUENCE [LARGE SCALE GENOMIC DNA]</scope>
    <source>
        <strain evidence="3">IMI 349063</strain>
    </source>
</reference>
<keyword evidence="2" id="KW-0489">Methyltransferase</keyword>
<dbReference type="KEGG" id="chig:CH63R_01781"/>
<dbReference type="GO" id="GO:0008168">
    <property type="term" value="F:methyltransferase activity"/>
    <property type="evidence" value="ECO:0007669"/>
    <property type="project" value="UniProtKB-KW"/>
</dbReference>
<dbReference type="Proteomes" id="UP000092177">
    <property type="component" value="Chromosome 2"/>
</dbReference>
<dbReference type="InterPro" id="IPR029063">
    <property type="entry name" value="SAM-dependent_MTases_sf"/>
</dbReference>
<dbReference type="EMBL" id="LTAN01000002">
    <property type="protein sequence ID" value="OBR13055.1"/>
    <property type="molecule type" value="Genomic_DNA"/>
</dbReference>
<accession>A0A1B7YLY0</accession>
<protein>
    <submittedName>
        <fullName evidence="2">Methyltransferase domain-containing protein</fullName>
    </submittedName>
</protein>
<dbReference type="VEuPathDB" id="FungiDB:CH63R_01781"/>
<comment type="caution">
    <text evidence="2">The sequence shown here is derived from an EMBL/GenBank/DDBJ whole genome shotgun (WGS) entry which is preliminary data.</text>
</comment>
<dbReference type="SUPFAM" id="SSF53335">
    <property type="entry name" value="S-adenosyl-L-methionine-dependent methyltransferases"/>
    <property type="match status" value="1"/>
</dbReference>
<sequence length="272" mass="29565">MGDSTASTAQETFGEKNAKHFDKVAPGEWPRWIVDLQQQIVDFLVSPDFPSWAGLDVNAQAQAQGSKGRMLDYACGDGLLSKALKPLYASVIGVDVSGAMLDKYRATASGLGLTDEEMMGVRGDFITGASQATEPPLPEEALSDFDMVAMSMALHHVEDAAATMRELVSRLKVGGKILIVDWAPLDGSTAAQREYQEELRKDNKEAIVKERLAVHAARHTVGKPEGFTEAEQKLLFEQAGCKGFAWKLADKLSYVELVDAKGQLYWALATKA</sequence>
<proteinExistence type="predicted"/>
<dbReference type="GO" id="GO:0032259">
    <property type="term" value="P:methylation"/>
    <property type="evidence" value="ECO:0007669"/>
    <property type="project" value="UniProtKB-KW"/>
</dbReference>
<dbReference type="CDD" id="cd02440">
    <property type="entry name" value="AdoMet_MTases"/>
    <property type="match status" value="1"/>
</dbReference>
<dbReference type="Gene3D" id="3.40.50.150">
    <property type="entry name" value="Vaccinia Virus protein VP39"/>
    <property type="match status" value="1"/>
</dbReference>
<keyword evidence="1 2" id="KW-0808">Transferase</keyword>
<name>A0A1B7YLY0_COLHI</name>
<keyword evidence="3" id="KW-1185">Reference proteome</keyword>
<dbReference type="GeneID" id="28860863"/>
<dbReference type="Pfam" id="PF13489">
    <property type="entry name" value="Methyltransf_23"/>
    <property type="match status" value="1"/>
</dbReference>
<evidence type="ECO:0000313" key="3">
    <source>
        <dbReference type="Proteomes" id="UP000092177"/>
    </source>
</evidence>
<dbReference type="PANTHER" id="PTHR43861:SF3">
    <property type="entry name" value="PUTATIVE (AFU_ORTHOLOGUE AFUA_2G14390)-RELATED"/>
    <property type="match status" value="1"/>
</dbReference>
<evidence type="ECO:0000313" key="2">
    <source>
        <dbReference type="EMBL" id="OBR13055.1"/>
    </source>
</evidence>
<gene>
    <name evidence="2" type="ORF">CH63R_01781</name>
</gene>
<dbReference type="AlphaFoldDB" id="A0A1B7YLY0"/>
<dbReference type="RefSeq" id="XP_018161572.1">
    <property type="nucleotide sequence ID" value="XM_018296756.1"/>
</dbReference>
<evidence type="ECO:0000256" key="1">
    <source>
        <dbReference type="ARBA" id="ARBA00022679"/>
    </source>
</evidence>